<reference evidence="3 4" key="1">
    <citation type="journal article" date="2014" name="PLoS Genet.">
        <title>Phylogenetically driven sequencing of extremely halophilic archaea reveals strategies for static and dynamic osmo-response.</title>
        <authorList>
            <person name="Becker E.A."/>
            <person name="Seitzer P.M."/>
            <person name="Tritt A."/>
            <person name="Larsen D."/>
            <person name="Krusor M."/>
            <person name="Yao A.I."/>
            <person name="Wu D."/>
            <person name="Madern D."/>
            <person name="Eisen J.A."/>
            <person name="Darling A.E."/>
            <person name="Facciotti M.T."/>
        </authorList>
    </citation>
    <scope>NUCLEOTIDE SEQUENCE [LARGE SCALE GENOMIC DNA]</scope>
    <source>
        <strain evidence="3 4">JCM 13561</strain>
    </source>
</reference>
<accession>M0P3G4</accession>
<organism evidence="3 4">
    <name type="scientific">Halorubrum distributum JCM 13561</name>
    <dbReference type="NCBI Taxonomy" id="1227483"/>
    <lineage>
        <taxon>Archaea</taxon>
        <taxon>Methanobacteriati</taxon>
        <taxon>Methanobacteriota</taxon>
        <taxon>Stenosarchaea group</taxon>
        <taxon>Halobacteria</taxon>
        <taxon>Halobacteriales</taxon>
        <taxon>Haloferacaceae</taxon>
        <taxon>Halorubrum</taxon>
        <taxon>Halorubrum distributum group</taxon>
    </lineage>
</organism>
<dbReference type="InterPro" id="IPR001173">
    <property type="entry name" value="Glyco_trans_2-like"/>
</dbReference>
<dbReference type="GO" id="GO:0016740">
    <property type="term" value="F:transferase activity"/>
    <property type="evidence" value="ECO:0007669"/>
    <property type="project" value="UniProtKB-KW"/>
</dbReference>
<dbReference type="Proteomes" id="UP000011581">
    <property type="component" value="Unassembled WGS sequence"/>
</dbReference>
<dbReference type="PANTHER" id="PTHR43685">
    <property type="entry name" value="GLYCOSYLTRANSFERASE"/>
    <property type="match status" value="1"/>
</dbReference>
<dbReference type="Pfam" id="PF00535">
    <property type="entry name" value="Glycos_transf_2"/>
    <property type="match status" value="1"/>
</dbReference>
<dbReference type="Gene3D" id="3.90.550.10">
    <property type="entry name" value="Spore Coat Polysaccharide Biosynthesis Protein SpsA, Chain A"/>
    <property type="match status" value="1"/>
</dbReference>
<feature type="region of interest" description="Disordered" evidence="1">
    <location>
        <begin position="226"/>
        <end position="245"/>
    </location>
</feature>
<comment type="caution">
    <text evidence="3">The sequence shown here is derived from an EMBL/GenBank/DDBJ whole genome shotgun (WGS) entry which is preliminary data.</text>
</comment>
<name>M0P3G4_9EURY</name>
<keyword evidence="3" id="KW-0808">Transferase</keyword>
<feature type="domain" description="Glycosyltransferase 2-like" evidence="2">
    <location>
        <begin position="2"/>
        <end position="144"/>
    </location>
</feature>
<dbReference type="AlphaFoldDB" id="M0P3G4"/>
<dbReference type="PANTHER" id="PTHR43685:SF2">
    <property type="entry name" value="GLYCOSYLTRANSFERASE 2-LIKE DOMAIN-CONTAINING PROTEIN"/>
    <property type="match status" value="1"/>
</dbReference>
<sequence length="284" mass="32041">MIPVYNDPEGISRTIKSILNNTQYSDLDEIIVVDNNSSDNTGEIIKKFARNTDLVNHASEAEVQTSYAARNTGIERATGDYIVFLDANVTVSESWLIHAVDEMSSAGAQYMGCAVKVVDDSNEQTVFSKYNQHTTFMIEELIKKHGYAPTVCLFVTKELIDDIGQFDEHLISTGDMEFGNRVKECGYKLHYTDRVTICHPARTSFSSLVNRNMRIGRGHCQLQRRHPSRYGKPGLPPRPSGISGDQFDTQTRPIWTLIDLFLTTIKGFGYYSEFLFPTNTMINN</sequence>
<evidence type="ECO:0000256" key="1">
    <source>
        <dbReference type="SAM" id="MobiDB-lite"/>
    </source>
</evidence>
<protein>
    <submittedName>
        <fullName evidence="3">Glycosyltransferase AglI</fullName>
    </submittedName>
</protein>
<dbReference type="EMBL" id="AOJF01000024">
    <property type="protein sequence ID" value="EMA63365.1"/>
    <property type="molecule type" value="Genomic_DNA"/>
</dbReference>
<evidence type="ECO:0000313" key="3">
    <source>
        <dbReference type="EMBL" id="EMA63365.1"/>
    </source>
</evidence>
<dbReference type="SUPFAM" id="SSF53448">
    <property type="entry name" value="Nucleotide-diphospho-sugar transferases"/>
    <property type="match status" value="1"/>
</dbReference>
<dbReference type="InterPro" id="IPR029044">
    <property type="entry name" value="Nucleotide-diphossugar_trans"/>
</dbReference>
<evidence type="ECO:0000259" key="2">
    <source>
        <dbReference type="Pfam" id="PF00535"/>
    </source>
</evidence>
<gene>
    <name evidence="3" type="ORF">C470_02744</name>
</gene>
<proteinExistence type="predicted"/>
<evidence type="ECO:0000313" key="4">
    <source>
        <dbReference type="Proteomes" id="UP000011581"/>
    </source>
</evidence>
<dbReference type="InterPro" id="IPR050834">
    <property type="entry name" value="Glycosyltransf_2"/>
</dbReference>